<dbReference type="InterPro" id="IPR013087">
    <property type="entry name" value="Znf_C2H2_type"/>
</dbReference>
<dbReference type="InterPro" id="IPR036236">
    <property type="entry name" value="Znf_C2H2_sf"/>
</dbReference>
<dbReference type="PANTHER" id="PTHR46179">
    <property type="entry name" value="ZINC FINGER PROTEIN"/>
    <property type="match status" value="1"/>
</dbReference>
<gene>
    <name evidence="11" type="ORF">BOTBODRAFT_616427</name>
</gene>
<evidence type="ECO:0000256" key="4">
    <source>
        <dbReference type="ARBA" id="ARBA00022833"/>
    </source>
</evidence>
<dbReference type="EMBL" id="KL198113">
    <property type="protein sequence ID" value="KDQ07204.1"/>
    <property type="molecule type" value="Genomic_DNA"/>
</dbReference>
<dbReference type="SMART" id="SM00355">
    <property type="entry name" value="ZnF_C2H2"/>
    <property type="match status" value="2"/>
</dbReference>
<evidence type="ECO:0000256" key="9">
    <source>
        <dbReference type="SAM" id="MobiDB-lite"/>
    </source>
</evidence>
<feature type="region of interest" description="Disordered" evidence="9">
    <location>
        <begin position="122"/>
        <end position="151"/>
    </location>
</feature>
<keyword evidence="6" id="KW-0804">Transcription</keyword>
<accession>A0A067LVL3</accession>
<sequence>MGGSKPKHISRPFRCSEPPCTKAFRTKPHLNRHMNDKHTRARTFRCIVAGCSRIFTQVGNRKLHLKTHEKRGDVLPGVEMTGGSSGAAPVTNDSGTRERPTTEQGSRSSLDSAFGQLSLEYAHSGTPGAAPDSTCITSGADDPRSSSIEPHVDGVFSSLFHREAASSPPRAGYNTTYAPHQAYPKADTLASFMNGDQHLVDINFRFTYDYFGTLPDFHSALDPPVPSTHAEPAQHTPAPNWEASQDDSSFDLDDYINFDFKSNSTSE</sequence>
<dbReference type="InterPro" id="IPR051061">
    <property type="entry name" value="Zinc_finger_trans_reg"/>
</dbReference>
<comment type="subcellular location">
    <subcellularLocation>
        <location evidence="1">Nucleus</location>
    </subcellularLocation>
</comment>
<dbReference type="PANTHER" id="PTHR46179:SF13">
    <property type="entry name" value="C2H2-TYPE DOMAIN-CONTAINING PROTEIN"/>
    <property type="match status" value="1"/>
</dbReference>
<keyword evidence="3 8" id="KW-0863">Zinc-finger</keyword>
<dbReference type="PROSITE" id="PS00028">
    <property type="entry name" value="ZINC_FINGER_C2H2_1"/>
    <property type="match status" value="2"/>
</dbReference>
<organism evidence="11 12">
    <name type="scientific">Botryobasidium botryosum (strain FD-172 SS1)</name>
    <dbReference type="NCBI Taxonomy" id="930990"/>
    <lineage>
        <taxon>Eukaryota</taxon>
        <taxon>Fungi</taxon>
        <taxon>Dikarya</taxon>
        <taxon>Basidiomycota</taxon>
        <taxon>Agaricomycotina</taxon>
        <taxon>Agaricomycetes</taxon>
        <taxon>Cantharellales</taxon>
        <taxon>Botryobasidiaceae</taxon>
        <taxon>Botryobasidium</taxon>
    </lineage>
</organism>
<dbReference type="HOGENOM" id="CLU_1019382_0_0_1"/>
<dbReference type="Gene3D" id="3.30.160.60">
    <property type="entry name" value="Classic Zinc Finger"/>
    <property type="match status" value="2"/>
</dbReference>
<feature type="region of interest" description="Disordered" evidence="9">
    <location>
        <begin position="222"/>
        <end position="252"/>
    </location>
</feature>
<evidence type="ECO:0000259" key="10">
    <source>
        <dbReference type="PROSITE" id="PS50157"/>
    </source>
</evidence>
<dbReference type="GO" id="GO:0006357">
    <property type="term" value="P:regulation of transcription by RNA polymerase II"/>
    <property type="evidence" value="ECO:0007669"/>
    <property type="project" value="TreeGrafter"/>
</dbReference>
<dbReference type="OrthoDB" id="10018191at2759"/>
<feature type="domain" description="C2H2-type" evidence="10">
    <location>
        <begin position="13"/>
        <end position="43"/>
    </location>
</feature>
<dbReference type="Proteomes" id="UP000027195">
    <property type="component" value="Unassembled WGS sequence"/>
</dbReference>
<name>A0A067LVL3_BOTB1</name>
<evidence type="ECO:0000256" key="5">
    <source>
        <dbReference type="ARBA" id="ARBA00023015"/>
    </source>
</evidence>
<evidence type="ECO:0000256" key="1">
    <source>
        <dbReference type="ARBA" id="ARBA00004123"/>
    </source>
</evidence>
<keyword evidence="7" id="KW-0539">Nucleus</keyword>
<keyword evidence="5" id="KW-0805">Transcription regulation</keyword>
<evidence type="ECO:0000256" key="2">
    <source>
        <dbReference type="ARBA" id="ARBA00022723"/>
    </source>
</evidence>
<keyword evidence="4" id="KW-0862">Zinc</keyword>
<keyword evidence="12" id="KW-1185">Reference proteome</keyword>
<dbReference type="GO" id="GO:0008270">
    <property type="term" value="F:zinc ion binding"/>
    <property type="evidence" value="ECO:0007669"/>
    <property type="project" value="UniProtKB-KW"/>
</dbReference>
<feature type="domain" description="C2H2-type" evidence="10">
    <location>
        <begin position="44"/>
        <end position="73"/>
    </location>
</feature>
<dbReference type="PROSITE" id="PS50157">
    <property type="entry name" value="ZINC_FINGER_C2H2_2"/>
    <property type="match status" value="2"/>
</dbReference>
<evidence type="ECO:0000256" key="7">
    <source>
        <dbReference type="ARBA" id="ARBA00023242"/>
    </source>
</evidence>
<keyword evidence="2" id="KW-0479">Metal-binding</keyword>
<dbReference type="SUPFAM" id="SSF57667">
    <property type="entry name" value="beta-beta-alpha zinc fingers"/>
    <property type="match status" value="1"/>
</dbReference>
<protein>
    <recommendedName>
        <fullName evidence="10">C2H2-type domain-containing protein</fullName>
    </recommendedName>
</protein>
<evidence type="ECO:0000313" key="12">
    <source>
        <dbReference type="Proteomes" id="UP000027195"/>
    </source>
</evidence>
<reference evidence="12" key="1">
    <citation type="journal article" date="2014" name="Proc. Natl. Acad. Sci. U.S.A.">
        <title>Extensive sampling of basidiomycete genomes demonstrates inadequacy of the white-rot/brown-rot paradigm for wood decay fungi.</title>
        <authorList>
            <person name="Riley R."/>
            <person name="Salamov A.A."/>
            <person name="Brown D.W."/>
            <person name="Nagy L.G."/>
            <person name="Floudas D."/>
            <person name="Held B.W."/>
            <person name="Levasseur A."/>
            <person name="Lombard V."/>
            <person name="Morin E."/>
            <person name="Otillar R."/>
            <person name="Lindquist E.A."/>
            <person name="Sun H."/>
            <person name="LaButti K.M."/>
            <person name="Schmutz J."/>
            <person name="Jabbour D."/>
            <person name="Luo H."/>
            <person name="Baker S.E."/>
            <person name="Pisabarro A.G."/>
            <person name="Walton J.D."/>
            <person name="Blanchette R.A."/>
            <person name="Henrissat B."/>
            <person name="Martin F."/>
            <person name="Cullen D."/>
            <person name="Hibbett D.S."/>
            <person name="Grigoriev I.V."/>
        </authorList>
    </citation>
    <scope>NUCLEOTIDE SEQUENCE [LARGE SCALE GENOMIC DNA]</scope>
    <source>
        <strain evidence="12">FD-172 SS1</strain>
    </source>
</reference>
<feature type="region of interest" description="Disordered" evidence="9">
    <location>
        <begin position="74"/>
        <end position="109"/>
    </location>
</feature>
<dbReference type="STRING" id="930990.A0A067LVL3"/>
<dbReference type="AlphaFoldDB" id="A0A067LVL3"/>
<dbReference type="GO" id="GO:0005634">
    <property type="term" value="C:nucleus"/>
    <property type="evidence" value="ECO:0007669"/>
    <property type="project" value="UniProtKB-SubCell"/>
</dbReference>
<evidence type="ECO:0000256" key="3">
    <source>
        <dbReference type="ARBA" id="ARBA00022771"/>
    </source>
</evidence>
<evidence type="ECO:0000313" key="11">
    <source>
        <dbReference type="EMBL" id="KDQ07204.1"/>
    </source>
</evidence>
<proteinExistence type="predicted"/>
<dbReference type="InParanoid" id="A0A067LVL3"/>
<evidence type="ECO:0000256" key="6">
    <source>
        <dbReference type="ARBA" id="ARBA00023163"/>
    </source>
</evidence>
<evidence type="ECO:0000256" key="8">
    <source>
        <dbReference type="PROSITE-ProRule" id="PRU00042"/>
    </source>
</evidence>